<organism evidence="1">
    <name type="scientific">marine metagenome</name>
    <dbReference type="NCBI Taxonomy" id="408172"/>
    <lineage>
        <taxon>unclassified sequences</taxon>
        <taxon>metagenomes</taxon>
        <taxon>ecological metagenomes</taxon>
    </lineage>
</organism>
<gene>
    <name evidence="1" type="ORF">METZ01_LOCUS389675</name>
</gene>
<dbReference type="AlphaFoldDB" id="A0A382UT04"/>
<sequence>IYGGMAKNKVIKETDTVKLMVVIREVRTDILDRIAGPYMKHKRSNQIQLLTLSEEDLRSSTDVFPIKFLDMQQDYMVLAGQDLVEGLEISRENLRIRCEQELKNLMLRLRQTYIDHSSKPKILSSTMTKSYFVFLNGLDVLAELSTGNIYRQDDEIINACEELGLNMAPLKRLKQLRAGLIFDSTDEQKTTYEELMATVRQAASMADNLES</sequence>
<proteinExistence type="predicted"/>
<reference evidence="1" key="1">
    <citation type="submission" date="2018-05" db="EMBL/GenBank/DDBJ databases">
        <authorList>
            <person name="Lanie J.A."/>
            <person name="Ng W.-L."/>
            <person name="Kazmierczak K.M."/>
            <person name="Andrzejewski T.M."/>
            <person name="Davidsen T.M."/>
            <person name="Wayne K.J."/>
            <person name="Tettelin H."/>
            <person name="Glass J.I."/>
            <person name="Rusch D."/>
            <person name="Podicherti R."/>
            <person name="Tsui H.-C.T."/>
            <person name="Winkler M.E."/>
        </authorList>
    </citation>
    <scope>NUCLEOTIDE SEQUENCE</scope>
</reference>
<dbReference type="EMBL" id="UINC01146219">
    <property type="protein sequence ID" value="SVD36821.1"/>
    <property type="molecule type" value="Genomic_DNA"/>
</dbReference>
<accession>A0A382UT04</accession>
<protein>
    <submittedName>
        <fullName evidence="1">Uncharacterized protein</fullName>
    </submittedName>
</protein>
<feature type="non-terminal residue" evidence="1">
    <location>
        <position position="1"/>
    </location>
</feature>
<name>A0A382UT04_9ZZZZ</name>
<evidence type="ECO:0000313" key="1">
    <source>
        <dbReference type="EMBL" id="SVD36821.1"/>
    </source>
</evidence>